<evidence type="ECO:0000256" key="2">
    <source>
        <dbReference type="ARBA" id="ARBA00022475"/>
    </source>
</evidence>
<dbReference type="GeneID" id="92759037"/>
<comment type="subcellular location">
    <subcellularLocation>
        <location evidence="1">Cell membrane</location>
        <topology evidence="1">Multi-pass membrane protein</topology>
    </subcellularLocation>
</comment>
<feature type="transmembrane region" description="Helical" evidence="6">
    <location>
        <begin position="177"/>
        <end position="199"/>
    </location>
</feature>
<evidence type="ECO:0000256" key="6">
    <source>
        <dbReference type="SAM" id="Phobius"/>
    </source>
</evidence>
<dbReference type="Proteomes" id="UP000596145">
    <property type="component" value="Chromosome"/>
</dbReference>
<organism evidence="8 9">
    <name type="scientific">Corynebacterium glucuronolyticum</name>
    <dbReference type="NCBI Taxonomy" id="39791"/>
    <lineage>
        <taxon>Bacteria</taxon>
        <taxon>Bacillati</taxon>
        <taxon>Actinomycetota</taxon>
        <taxon>Actinomycetes</taxon>
        <taxon>Mycobacteriales</taxon>
        <taxon>Corynebacteriaceae</taxon>
        <taxon>Corynebacterium</taxon>
    </lineage>
</organism>
<feature type="transmembrane region" description="Helical" evidence="6">
    <location>
        <begin position="248"/>
        <end position="270"/>
    </location>
</feature>
<evidence type="ECO:0000259" key="7">
    <source>
        <dbReference type="Pfam" id="PF02687"/>
    </source>
</evidence>
<evidence type="ECO:0000313" key="8">
    <source>
        <dbReference type="EMBL" id="QQB46635.1"/>
    </source>
</evidence>
<feature type="transmembrane region" description="Helical" evidence="6">
    <location>
        <begin position="135"/>
        <end position="157"/>
    </location>
</feature>
<evidence type="ECO:0000256" key="4">
    <source>
        <dbReference type="ARBA" id="ARBA00022989"/>
    </source>
</evidence>
<reference evidence="8 9" key="1">
    <citation type="submission" date="2020-12" db="EMBL/GenBank/DDBJ databases">
        <title>FDA dAtabase for Regulatory Grade micrObial Sequences (FDA-ARGOS): Supporting development and validation of Infectious Disease Dx tests.</title>
        <authorList>
            <person name="Sproer C."/>
            <person name="Gronow S."/>
            <person name="Severitt S."/>
            <person name="Schroder I."/>
            <person name="Tallon L."/>
            <person name="Sadzewicz L."/>
            <person name="Zhao X."/>
            <person name="Boylan J."/>
            <person name="Ott S."/>
            <person name="Bowen H."/>
            <person name="Vavikolanu K."/>
            <person name="Mehta A."/>
            <person name="Aluvathingal J."/>
            <person name="Nadendla S."/>
            <person name="Lowell S."/>
            <person name="Myers T."/>
            <person name="Yan Y."/>
            <person name="Sichtig H."/>
        </authorList>
    </citation>
    <scope>NUCLEOTIDE SEQUENCE [LARGE SCALE GENOMIC DNA]</scope>
    <source>
        <strain evidence="8 9">FDAARGOS_1053</strain>
    </source>
</reference>
<gene>
    <name evidence="8" type="ORF">I6I10_01395</name>
</gene>
<name>A0A7T4JVA5_9CORY</name>
<proteinExistence type="predicted"/>
<feature type="domain" description="ABC3 transporter permease C-terminal" evidence="7">
    <location>
        <begin position="85"/>
        <end position="200"/>
    </location>
</feature>
<keyword evidence="5 6" id="KW-0472">Membrane</keyword>
<evidence type="ECO:0000256" key="3">
    <source>
        <dbReference type="ARBA" id="ARBA00022692"/>
    </source>
</evidence>
<evidence type="ECO:0000313" key="9">
    <source>
        <dbReference type="Proteomes" id="UP000596145"/>
    </source>
</evidence>
<feature type="transmembrane region" description="Helical" evidence="6">
    <location>
        <begin position="219"/>
        <end position="236"/>
    </location>
</feature>
<feature type="transmembrane region" description="Helical" evidence="6">
    <location>
        <begin position="342"/>
        <end position="368"/>
    </location>
</feature>
<keyword evidence="2" id="KW-1003">Cell membrane</keyword>
<feature type="transmembrane region" description="Helical" evidence="6">
    <location>
        <begin position="26"/>
        <end position="53"/>
    </location>
</feature>
<feature type="transmembrane region" description="Helical" evidence="6">
    <location>
        <begin position="389"/>
        <end position="412"/>
    </location>
</feature>
<dbReference type="OrthoDB" id="5118998at2"/>
<evidence type="ECO:0000256" key="5">
    <source>
        <dbReference type="ARBA" id="ARBA00023136"/>
    </source>
</evidence>
<sequence>MATPSLARLTTELAIQRSHTKNRDSLLIFLSVLAFAIVSSIATITASGTYMFYQRYHHPYGNLADALELDPSFAIIPQTYLSLAFFACILIVIPACNLASQAALVTAQSQHYRLAVLRLIGLNRRQVNVMGACEVLVQAVTGIVLGQVLALLCAPLFTGLSFQSMPVSIDEVYMPWYFYPLIDAILVAFTLVATFVGLIQVSISPLGVVRRSAAKRLRAWRLLVLIAVLAVAYVFPRFTDEKSTLNQLFFSFAVVALLMLTNDIAGPFILQLLARPLVRIPSVTVSWAFRNVLHNPRTVWRRISGISFLIFLAAFVGFMRFAPGDDLSQAAQSVTEALKPDLNLGLLLVIVITCIINSVSVMISQIAAEFSREQNIRALHRMGVSPQPIISVNWIENIVPFVLATLSAWALGTVAGSAFSAGTDYVIEDPESVGGPLVVLGAITIGTILLFLAQLLSLPTFKKIYNSSPQVRTR</sequence>
<dbReference type="Pfam" id="PF02687">
    <property type="entry name" value="FtsX"/>
    <property type="match status" value="1"/>
</dbReference>
<protein>
    <submittedName>
        <fullName evidence="8">FtsX-like permease family protein</fullName>
    </submittedName>
</protein>
<dbReference type="AlphaFoldDB" id="A0A7T4JVA5"/>
<dbReference type="EMBL" id="CP066007">
    <property type="protein sequence ID" value="QQB46635.1"/>
    <property type="molecule type" value="Genomic_DNA"/>
</dbReference>
<feature type="transmembrane region" description="Helical" evidence="6">
    <location>
        <begin position="432"/>
        <end position="453"/>
    </location>
</feature>
<keyword evidence="4 6" id="KW-1133">Transmembrane helix</keyword>
<feature type="transmembrane region" description="Helical" evidence="6">
    <location>
        <begin position="303"/>
        <end position="322"/>
    </location>
</feature>
<accession>A0A7T4JVA5</accession>
<dbReference type="RefSeq" id="WP_084036016.1">
    <property type="nucleotide sequence ID" value="NZ_CP066007.1"/>
</dbReference>
<keyword evidence="3 6" id="KW-0812">Transmembrane</keyword>
<dbReference type="InterPro" id="IPR003838">
    <property type="entry name" value="ABC3_permease_C"/>
</dbReference>
<evidence type="ECO:0000256" key="1">
    <source>
        <dbReference type="ARBA" id="ARBA00004651"/>
    </source>
</evidence>
<dbReference type="GO" id="GO:0005886">
    <property type="term" value="C:plasma membrane"/>
    <property type="evidence" value="ECO:0007669"/>
    <property type="project" value="UniProtKB-SubCell"/>
</dbReference>